<dbReference type="InterPro" id="IPR029016">
    <property type="entry name" value="GAF-like_dom_sf"/>
</dbReference>
<evidence type="ECO:0000313" key="5">
    <source>
        <dbReference type="EMBL" id="MEK8052994.1"/>
    </source>
</evidence>
<keyword evidence="2" id="KW-0175">Coiled coil</keyword>
<dbReference type="Pfam" id="PF01590">
    <property type="entry name" value="GAF"/>
    <property type="match status" value="1"/>
</dbReference>
<evidence type="ECO:0000256" key="2">
    <source>
        <dbReference type="ARBA" id="ARBA00023054"/>
    </source>
</evidence>
<dbReference type="Gene3D" id="2.40.30.170">
    <property type="match status" value="1"/>
</dbReference>
<evidence type="ECO:0000259" key="4">
    <source>
        <dbReference type="Pfam" id="PF25973"/>
    </source>
</evidence>
<dbReference type="PANTHER" id="PTHR32347">
    <property type="entry name" value="EFFLUX SYSTEM COMPONENT YKNX-RELATED"/>
    <property type="match status" value="1"/>
</dbReference>
<dbReference type="InterPro" id="IPR003018">
    <property type="entry name" value="GAF"/>
</dbReference>
<gene>
    <name evidence="5" type="ORF">AACH10_22265</name>
</gene>
<organism evidence="5 6">
    <name type="scientific">Pseudaquabacterium inlustre</name>
    <dbReference type="NCBI Taxonomy" id="2984192"/>
    <lineage>
        <taxon>Bacteria</taxon>
        <taxon>Pseudomonadati</taxon>
        <taxon>Pseudomonadota</taxon>
        <taxon>Betaproteobacteria</taxon>
        <taxon>Burkholderiales</taxon>
        <taxon>Sphaerotilaceae</taxon>
        <taxon>Pseudaquabacterium</taxon>
    </lineage>
</organism>
<name>A0ABU9CMF2_9BURK</name>
<keyword evidence="6" id="KW-1185">Reference proteome</keyword>
<proteinExistence type="predicted"/>
<comment type="caution">
    <text evidence="5">The sequence shown here is derived from an EMBL/GenBank/DDBJ whole genome shotgun (WGS) entry which is preliminary data.</text>
</comment>
<evidence type="ECO:0000259" key="3">
    <source>
        <dbReference type="Pfam" id="PF01590"/>
    </source>
</evidence>
<dbReference type="Pfam" id="PF25973">
    <property type="entry name" value="BSH_CzcB"/>
    <property type="match status" value="1"/>
</dbReference>
<dbReference type="EMBL" id="JBBUTH010000010">
    <property type="protein sequence ID" value="MEK8052994.1"/>
    <property type="molecule type" value="Genomic_DNA"/>
</dbReference>
<reference evidence="5 6" key="1">
    <citation type="submission" date="2024-04" db="EMBL/GenBank/DDBJ databases">
        <title>Novel species of the genus Ideonella isolated from streams.</title>
        <authorList>
            <person name="Lu H."/>
        </authorList>
    </citation>
    <scope>NUCLEOTIDE SEQUENCE [LARGE SCALE GENOMIC DNA]</scope>
    <source>
        <strain evidence="5 6">DXS22W</strain>
    </source>
</reference>
<evidence type="ECO:0000313" key="6">
    <source>
        <dbReference type="Proteomes" id="UP001365405"/>
    </source>
</evidence>
<dbReference type="Gene3D" id="2.40.50.100">
    <property type="match status" value="1"/>
</dbReference>
<dbReference type="SUPFAM" id="SSF111369">
    <property type="entry name" value="HlyD-like secretion proteins"/>
    <property type="match status" value="1"/>
</dbReference>
<dbReference type="InterPro" id="IPR050465">
    <property type="entry name" value="UPF0194_transport"/>
</dbReference>
<dbReference type="RefSeq" id="WP_341412727.1">
    <property type="nucleotide sequence ID" value="NZ_JBBUTH010000010.1"/>
</dbReference>
<accession>A0ABU9CMF2</accession>
<comment type="subcellular location">
    <subcellularLocation>
        <location evidence="1">Cell envelope</location>
    </subcellularLocation>
</comment>
<dbReference type="PANTHER" id="PTHR32347:SF23">
    <property type="entry name" value="BLL5650 PROTEIN"/>
    <property type="match status" value="1"/>
</dbReference>
<sequence>MNARADDQTAAEAAGCAAWPAGIEQLPEAAFYAAWLARVCTALPGARAGVVVVGPAEQGPFAPQAFWPHADGGAPQLADVAEQALVSRTAVVAELPPLPQGAAASGAELGLALPLLVERQLLGVVAVAVAQPLARPAEQLLDALRWDMAWLQLHLQQGLGRQDDGQAQRLMLALDQVAALLADQPFDEAARGFVTELATQLGCDRVSIGVRRGQRVRPLALSHSAELVRRTSLAQALGEAMDEAFDQKAVIRLPAEPGDEALVSRAHALLAEGGCVLSVPFQGSDGFAGVLCFERSASQPFSAADVALGQSLAAMAGRVLALKHRSERPLPLQVVHAAKTQAQRLLGPGHITRKLLVLGTLAAVVFFSLFTVTYRVSAPSTLEGEVRRTVAAPFDGFVTQAGVRAGDVVKAGAVLAQLDDRDLRLERLKWAAQYAQYQKQQQEAVAGRDRAKALISQAQFEQALAQVNLIDEQLSRAVVRAPFAGVIVKGDLSQTLGSAVRRGDMLFEITPLAGYRVVVEVDERDIEDVAVGQKGQLLLAAIADQPLPFTVTRLTSVTTARDGRNFFRIEGLLAAPGERLRPGMEGVGKIEVGERRLIWVWTHRLMHWLRLFAWTWLP</sequence>
<dbReference type="InterPro" id="IPR058647">
    <property type="entry name" value="BSH_CzcB-like"/>
</dbReference>
<dbReference type="Proteomes" id="UP001365405">
    <property type="component" value="Unassembled WGS sequence"/>
</dbReference>
<protein>
    <submittedName>
        <fullName evidence="5">HlyD family efflux transporter periplasmic adaptor subunit</fullName>
    </submittedName>
</protein>
<dbReference type="SUPFAM" id="SSF55781">
    <property type="entry name" value="GAF domain-like"/>
    <property type="match status" value="1"/>
</dbReference>
<feature type="domain" description="CzcB-like barrel-sandwich hybrid" evidence="4">
    <location>
        <begin position="389"/>
        <end position="510"/>
    </location>
</feature>
<feature type="domain" description="GAF" evidence="3">
    <location>
        <begin position="187"/>
        <end position="319"/>
    </location>
</feature>
<dbReference type="Gene3D" id="3.30.450.40">
    <property type="match status" value="1"/>
</dbReference>
<evidence type="ECO:0000256" key="1">
    <source>
        <dbReference type="ARBA" id="ARBA00004196"/>
    </source>
</evidence>